<comment type="caution">
    <text evidence="6">The sequence shown here is derived from an EMBL/GenBank/DDBJ whole genome shotgun (WGS) entry which is preliminary data.</text>
</comment>
<dbReference type="PANTHER" id="PTHR23407">
    <property type="entry name" value="ATPASE INHIBITOR/5-FORMYLTETRAHYDROFOLATE CYCLO-LIGASE"/>
    <property type="match status" value="1"/>
</dbReference>
<comment type="similarity">
    <text evidence="1 5">Belongs to the 5-formyltetrahydrofolate cyclo-ligase family.</text>
</comment>
<dbReference type="PANTHER" id="PTHR23407:SF1">
    <property type="entry name" value="5-FORMYLTETRAHYDROFOLATE CYCLO-LIGASE"/>
    <property type="match status" value="1"/>
</dbReference>
<name>A0A1T0CUC7_9GAMM</name>
<keyword evidence="5" id="KW-0479">Metal-binding</keyword>
<reference evidence="6 7" key="1">
    <citation type="submission" date="2017-02" db="EMBL/GenBank/DDBJ databases">
        <title>Draft genome sequence of Moraxella pluranimalium CCUG 54913T type strain.</title>
        <authorList>
            <person name="Salva-Serra F."/>
            <person name="Engstrom-Jakobsson H."/>
            <person name="Thorell K."/>
            <person name="Jaen-Luchoro D."/>
            <person name="Gonzales-Siles L."/>
            <person name="Karlsson R."/>
            <person name="Yazdan S."/>
            <person name="Boulund F."/>
            <person name="Johnning A."/>
            <person name="Engstrand L."/>
            <person name="Kristiansson E."/>
            <person name="Moore E."/>
        </authorList>
    </citation>
    <scope>NUCLEOTIDE SEQUENCE [LARGE SCALE GENOMIC DNA]</scope>
    <source>
        <strain evidence="6 7">CCUG 54913</strain>
    </source>
</reference>
<evidence type="ECO:0000256" key="2">
    <source>
        <dbReference type="ARBA" id="ARBA00022741"/>
    </source>
</evidence>
<protein>
    <recommendedName>
        <fullName evidence="5">5-formyltetrahydrofolate cyclo-ligase</fullName>
        <ecNumber evidence="5">6.3.3.2</ecNumber>
    </recommendedName>
</protein>
<evidence type="ECO:0000256" key="4">
    <source>
        <dbReference type="PIRSR" id="PIRSR006806-1"/>
    </source>
</evidence>
<dbReference type="InterPro" id="IPR024185">
    <property type="entry name" value="FTHF_cligase-like_sf"/>
</dbReference>
<dbReference type="PIRSF" id="PIRSF006806">
    <property type="entry name" value="FTHF_cligase"/>
    <property type="match status" value="1"/>
</dbReference>
<dbReference type="Pfam" id="PF01812">
    <property type="entry name" value="5-FTHF_cyc-lig"/>
    <property type="match status" value="1"/>
</dbReference>
<feature type="binding site" evidence="4">
    <location>
        <position position="53"/>
    </location>
    <ligand>
        <name>substrate</name>
    </ligand>
</feature>
<keyword evidence="3 4" id="KW-0067">ATP-binding</keyword>
<dbReference type="Gene3D" id="3.40.50.10420">
    <property type="entry name" value="NagB/RpiA/CoA transferase-like"/>
    <property type="match status" value="1"/>
</dbReference>
<dbReference type="Proteomes" id="UP000189800">
    <property type="component" value="Unassembled WGS sequence"/>
</dbReference>
<feature type="binding site" evidence="4">
    <location>
        <position position="58"/>
    </location>
    <ligand>
        <name>substrate</name>
    </ligand>
</feature>
<dbReference type="GO" id="GO:0005524">
    <property type="term" value="F:ATP binding"/>
    <property type="evidence" value="ECO:0007669"/>
    <property type="project" value="UniProtKB-KW"/>
</dbReference>
<organism evidence="6 7">
    <name type="scientific">Moraxella pluranimalium</name>
    <dbReference type="NCBI Taxonomy" id="470453"/>
    <lineage>
        <taxon>Bacteria</taxon>
        <taxon>Pseudomonadati</taxon>
        <taxon>Pseudomonadota</taxon>
        <taxon>Gammaproteobacteria</taxon>
        <taxon>Moraxellales</taxon>
        <taxon>Moraxellaceae</taxon>
        <taxon>Moraxella</taxon>
    </lineage>
</organism>
<dbReference type="RefSeq" id="WP_078253191.1">
    <property type="nucleotide sequence ID" value="NZ_MUYU01000005.1"/>
</dbReference>
<evidence type="ECO:0000313" key="6">
    <source>
        <dbReference type="EMBL" id="OOS25970.1"/>
    </source>
</evidence>
<proteinExistence type="inferred from homology"/>
<accession>A0A1T0CUC7</accession>
<dbReference type="GO" id="GO:0030272">
    <property type="term" value="F:5-formyltetrahydrofolate cyclo-ligase activity"/>
    <property type="evidence" value="ECO:0007669"/>
    <property type="project" value="UniProtKB-EC"/>
</dbReference>
<keyword evidence="5" id="KW-0460">Magnesium</keyword>
<gene>
    <name evidence="6" type="ORF">B0680_01015</name>
</gene>
<keyword evidence="2 4" id="KW-0547">Nucleotide-binding</keyword>
<comment type="catalytic activity">
    <reaction evidence="5">
        <text>(6S)-5-formyl-5,6,7,8-tetrahydrofolate + ATP = (6R)-5,10-methenyltetrahydrofolate + ADP + phosphate</text>
        <dbReference type="Rhea" id="RHEA:10488"/>
        <dbReference type="ChEBI" id="CHEBI:30616"/>
        <dbReference type="ChEBI" id="CHEBI:43474"/>
        <dbReference type="ChEBI" id="CHEBI:57455"/>
        <dbReference type="ChEBI" id="CHEBI:57457"/>
        <dbReference type="ChEBI" id="CHEBI:456216"/>
        <dbReference type="EC" id="6.3.3.2"/>
    </reaction>
</comment>
<evidence type="ECO:0000256" key="3">
    <source>
        <dbReference type="ARBA" id="ARBA00022840"/>
    </source>
</evidence>
<sequence>MTSQLPNISRKTFTKQRRDLSVRQRRQAAFLASRFLIQLAKRLPPCAKVAFYLDDFGELPTDVIARFCARLGWQAFLPITKPNQALTFAPVQLPLSKNAFKRHRLGMLEPITHTRLPAWQMDAIICPLVAVDRQGVRLGMGGGFYDRTFANCPNTLKVAWCYEFQLVDKLPRQPWDQCVDVVITDKRLINI</sequence>
<dbReference type="InterPro" id="IPR002698">
    <property type="entry name" value="FTHF_cligase"/>
</dbReference>
<evidence type="ECO:0000256" key="5">
    <source>
        <dbReference type="RuleBase" id="RU361279"/>
    </source>
</evidence>
<keyword evidence="7" id="KW-1185">Reference proteome</keyword>
<dbReference type="GO" id="GO:0046872">
    <property type="term" value="F:metal ion binding"/>
    <property type="evidence" value="ECO:0007669"/>
    <property type="project" value="UniProtKB-KW"/>
</dbReference>
<evidence type="ECO:0000313" key="7">
    <source>
        <dbReference type="Proteomes" id="UP000189800"/>
    </source>
</evidence>
<dbReference type="AlphaFoldDB" id="A0A1T0CUC7"/>
<evidence type="ECO:0000256" key="1">
    <source>
        <dbReference type="ARBA" id="ARBA00010638"/>
    </source>
</evidence>
<dbReference type="GO" id="GO:0035999">
    <property type="term" value="P:tetrahydrofolate interconversion"/>
    <property type="evidence" value="ECO:0007669"/>
    <property type="project" value="TreeGrafter"/>
</dbReference>
<dbReference type="GO" id="GO:0009396">
    <property type="term" value="P:folic acid-containing compound biosynthetic process"/>
    <property type="evidence" value="ECO:0007669"/>
    <property type="project" value="TreeGrafter"/>
</dbReference>
<keyword evidence="6" id="KW-0436">Ligase</keyword>
<dbReference type="SUPFAM" id="SSF100950">
    <property type="entry name" value="NagB/RpiA/CoA transferase-like"/>
    <property type="match status" value="1"/>
</dbReference>
<dbReference type="NCBIfam" id="TIGR02727">
    <property type="entry name" value="MTHFS_bact"/>
    <property type="match status" value="1"/>
</dbReference>
<dbReference type="EC" id="6.3.3.2" evidence="5"/>
<comment type="cofactor">
    <cofactor evidence="5">
        <name>Mg(2+)</name>
        <dbReference type="ChEBI" id="CHEBI:18420"/>
    </cofactor>
</comment>
<dbReference type="STRING" id="470453.B0680_01015"/>
<dbReference type="InterPro" id="IPR037171">
    <property type="entry name" value="NagB/RpiA_transferase-like"/>
</dbReference>
<feature type="binding site" evidence="4">
    <location>
        <begin position="137"/>
        <end position="145"/>
    </location>
    <ligand>
        <name>ATP</name>
        <dbReference type="ChEBI" id="CHEBI:30616"/>
    </ligand>
</feature>
<dbReference type="EMBL" id="MUYU01000005">
    <property type="protein sequence ID" value="OOS25970.1"/>
    <property type="molecule type" value="Genomic_DNA"/>
</dbReference>
<dbReference type="OrthoDB" id="9801938at2"/>